<keyword evidence="3" id="KW-0238">DNA-binding</keyword>
<evidence type="ECO:0000256" key="2">
    <source>
        <dbReference type="ARBA" id="ARBA00023082"/>
    </source>
</evidence>
<dbReference type="NCBIfam" id="TIGR02937">
    <property type="entry name" value="sigma70-ECF"/>
    <property type="match status" value="1"/>
</dbReference>
<dbReference type="SUPFAM" id="SSF88946">
    <property type="entry name" value="Sigma2 domain of RNA polymerase sigma factors"/>
    <property type="match status" value="1"/>
</dbReference>
<dbReference type="GO" id="GO:0003677">
    <property type="term" value="F:DNA binding"/>
    <property type="evidence" value="ECO:0007669"/>
    <property type="project" value="UniProtKB-KW"/>
</dbReference>
<dbReference type="Proteomes" id="UP000540989">
    <property type="component" value="Unassembled WGS sequence"/>
</dbReference>
<dbReference type="InterPro" id="IPR014284">
    <property type="entry name" value="RNA_pol_sigma-70_dom"/>
</dbReference>
<protein>
    <submittedName>
        <fullName evidence="6">RNA polymerase sigma-70 factor (ECF subfamily)</fullName>
    </submittedName>
</protein>
<keyword evidence="1" id="KW-0805">Transcription regulation</keyword>
<keyword evidence="2" id="KW-0731">Sigma factor</keyword>
<dbReference type="InterPro" id="IPR039425">
    <property type="entry name" value="RNA_pol_sigma-70-like"/>
</dbReference>
<reference evidence="6 7" key="1">
    <citation type="submission" date="2020-08" db="EMBL/GenBank/DDBJ databases">
        <title>Genomic Encyclopedia of Type Strains, Phase IV (KMG-V): Genome sequencing to study the core and pangenomes of soil and plant-associated prokaryotes.</title>
        <authorList>
            <person name="Whitman W."/>
        </authorList>
    </citation>
    <scope>NUCLEOTIDE SEQUENCE [LARGE SCALE GENOMIC DNA]</scope>
    <source>
        <strain evidence="6 7">M8UP14</strain>
    </source>
</reference>
<sequence>MKTTELIKACAESDHAMPWQALVLQFQRPISLSVLRTLRRWGISAPDIVEDLVQETYLKLCHDRCRKLLRFAIDHPDAVNGYVKTVATNVTHDYIKSQRTQKRGNGEVGQFSDHVEPEARSESSGGTESIRAAVLMREIDDCLAECTEGTAQARDRLIFWLHYQQGMTATAIAALPVVGLTTKGVESAIFRLTREVRVRMTARKGQPGSPSGSTAKGFGRAESY</sequence>
<proteinExistence type="predicted"/>
<name>A0A7W7ZGT9_9BACT</name>
<dbReference type="InterPro" id="IPR013325">
    <property type="entry name" value="RNA_pol_sigma_r2"/>
</dbReference>
<evidence type="ECO:0000313" key="7">
    <source>
        <dbReference type="Proteomes" id="UP000540989"/>
    </source>
</evidence>
<gene>
    <name evidence="6" type="ORF">HDF16_004396</name>
</gene>
<keyword evidence="7" id="KW-1185">Reference proteome</keyword>
<dbReference type="Gene3D" id="1.10.1740.10">
    <property type="match status" value="1"/>
</dbReference>
<evidence type="ECO:0000256" key="1">
    <source>
        <dbReference type="ARBA" id="ARBA00023015"/>
    </source>
</evidence>
<evidence type="ECO:0000256" key="5">
    <source>
        <dbReference type="SAM" id="MobiDB-lite"/>
    </source>
</evidence>
<dbReference type="PANTHER" id="PTHR43133">
    <property type="entry name" value="RNA POLYMERASE ECF-TYPE SIGMA FACTO"/>
    <property type="match status" value="1"/>
</dbReference>
<dbReference type="GO" id="GO:0006352">
    <property type="term" value="P:DNA-templated transcription initiation"/>
    <property type="evidence" value="ECO:0007669"/>
    <property type="project" value="InterPro"/>
</dbReference>
<dbReference type="EMBL" id="JACHIP010000006">
    <property type="protein sequence ID" value="MBB5059670.1"/>
    <property type="molecule type" value="Genomic_DNA"/>
</dbReference>
<keyword evidence="4" id="KW-0804">Transcription</keyword>
<feature type="region of interest" description="Disordered" evidence="5">
    <location>
        <begin position="98"/>
        <end position="127"/>
    </location>
</feature>
<comment type="caution">
    <text evidence="6">The sequence shown here is derived from an EMBL/GenBank/DDBJ whole genome shotgun (WGS) entry which is preliminary data.</text>
</comment>
<evidence type="ECO:0000256" key="4">
    <source>
        <dbReference type="ARBA" id="ARBA00023163"/>
    </source>
</evidence>
<dbReference type="GO" id="GO:0016987">
    <property type="term" value="F:sigma factor activity"/>
    <property type="evidence" value="ECO:0007669"/>
    <property type="project" value="UniProtKB-KW"/>
</dbReference>
<evidence type="ECO:0000256" key="3">
    <source>
        <dbReference type="ARBA" id="ARBA00023125"/>
    </source>
</evidence>
<accession>A0A7W7ZGT9</accession>
<dbReference type="AlphaFoldDB" id="A0A7W7ZGT9"/>
<evidence type="ECO:0000313" key="6">
    <source>
        <dbReference type="EMBL" id="MBB5059670.1"/>
    </source>
</evidence>
<organism evidence="6 7">
    <name type="scientific">Granulicella aggregans</name>
    <dbReference type="NCBI Taxonomy" id="474949"/>
    <lineage>
        <taxon>Bacteria</taxon>
        <taxon>Pseudomonadati</taxon>
        <taxon>Acidobacteriota</taxon>
        <taxon>Terriglobia</taxon>
        <taxon>Terriglobales</taxon>
        <taxon>Acidobacteriaceae</taxon>
        <taxon>Granulicella</taxon>
    </lineage>
</organism>
<feature type="region of interest" description="Disordered" evidence="5">
    <location>
        <begin position="201"/>
        <end position="224"/>
    </location>
</feature>
<dbReference type="PANTHER" id="PTHR43133:SF8">
    <property type="entry name" value="RNA POLYMERASE SIGMA FACTOR HI_1459-RELATED"/>
    <property type="match status" value="1"/>
</dbReference>